<organism evidence="1">
    <name type="scientific">Rhizophora mucronata</name>
    <name type="common">Asiatic mangrove</name>
    <dbReference type="NCBI Taxonomy" id="61149"/>
    <lineage>
        <taxon>Eukaryota</taxon>
        <taxon>Viridiplantae</taxon>
        <taxon>Streptophyta</taxon>
        <taxon>Embryophyta</taxon>
        <taxon>Tracheophyta</taxon>
        <taxon>Spermatophyta</taxon>
        <taxon>Magnoliopsida</taxon>
        <taxon>eudicotyledons</taxon>
        <taxon>Gunneridae</taxon>
        <taxon>Pentapetalae</taxon>
        <taxon>rosids</taxon>
        <taxon>fabids</taxon>
        <taxon>Malpighiales</taxon>
        <taxon>Rhizophoraceae</taxon>
        <taxon>Rhizophora</taxon>
    </lineage>
</organism>
<dbReference type="EMBL" id="GGEC01002959">
    <property type="protein sequence ID" value="MBW83442.1"/>
    <property type="molecule type" value="Transcribed_RNA"/>
</dbReference>
<name>A0A2P2IQD3_RHIMU</name>
<dbReference type="AlphaFoldDB" id="A0A2P2IQD3"/>
<evidence type="ECO:0000313" key="1">
    <source>
        <dbReference type="EMBL" id="MBW83442.1"/>
    </source>
</evidence>
<protein>
    <submittedName>
        <fullName evidence="1">Uncharacterized protein</fullName>
    </submittedName>
</protein>
<proteinExistence type="predicted"/>
<sequence>MELPHQCLFPTGPHRIHLCYETIPGHEGRELLAECPHFRGCFRRCFLQLVGHLYWPPSPRARCQDGEFLRRVCWELSSKRVLQSWAAFGGAQAV</sequence>
<reference evidence="1" key="1">
    <citation type="submission" date="2018-02" db="EMBL/GenBank/DDBJ databases">
        <title>Rhizophora mucronata_Transcriptome.</title>
        <authorList>
            <person name="Meera S.P."/>
            <person name="Sreeshan A."/>
            <person name="Augustine A."/>
        </authorList>
    </citation>
    <scope>NUCLEOTIDE SEQUENCE</scope>
    <source>
        <tissue evidence="1">Leaf</tissue>
    </source>
</reference>
<accession>A0A2P2IQD3</accession>